<evidence type="ECO:0000259" key="2">
    <source>
        <dbReference type="Pfam" id="PF01968"/>
    </source>
</evidence>
<dbReference type="InterPro" id="IPR008040">
    <property type="entry name" value="Hydant_A_N"/>
</dbReference>
<sequence length="552" mass="57009">MRIGIDVGGTNTDAVALVDGGIAAWAKVPTSADIRSGIIDAIRALIDQGVDVATQTECVIIGTTQFTNAFVERRGLLPVGVLRLALPATAALPPLAQWPADLRDTIGDATFMVRGGYQFDGRINSALDEAGIADAAHAMAERGITAVAISGLFSPVNHAMELRAADIVRARIPEARITLSHRIGRPGLLERENAAVMNASLADLASVVVRSFRAALAALRIDAPFFITQNDGTLMSADVVEAYPVLTFASGPTNSMRGAAFLSGLGDCLVADIGGTTTDIGVLVNGYPRESTVPVDIGGVRTNFRMPDILALGLGGGSIVDAEDPASIGPASVGHRLTREARVFGGDTLTATDIAVAAGTAQIGDATRLNELTPAQIATANDRLHAIVEDGIDRLKTQAGAAQLVLVGGGSVLIGRPLDGISEVIRPGLASVANAIGAAIAQVGGETDHIYRYEDIGRDAALTDARDRASAAAIAAGADAATIAIIDQEELPLAYVPGGAVRVRVKAVGALCTVETGNRNSRNIGRDRQMPRAPSSTNTLEGEIECPDLTSY</sequence>
<feature type="domain" description="Hydantoinase A/oxoprolinase" evidence="2">
    <location>
        <begin position="191"/>
        <end position="360"/>
    </location>
</feature>
<evidence type="ECO:0000256" key="1">
    <source>
        <dbReference type="SAM" id="MobiDB-lite"/>
    </source>
</evidence>
<protein>
    <submittedName>
        <fullName evidence="4">Hydantoinase/oxoprolinase family protein</fullName>
    </submittedName>
</protein>
<dbReference type="Pfam" id="PF01968">
    <property type="entry name" value="Hydantoinase_A"/>
    <property type="match status" value="1"/>
</dbReference>
<dbReference type="InterPro" id="IPR002821">
    <property type="entry name" value="Hydantoinase_A"/>
</dbReference>
<evidence type="ECO:0000313" key="5">
    <source>
        <dbReference type="Proteomes" id="UP000706039"/>
    </source>
</evidence>
<comment type="caution">
    <text evidence="4">The sequence shown here is derived from an EMBL/GenBank/DDBJ whole genome shotgun (WGS) entry which is preliminary data.</text>
</comment>
<gene>
    <name evidence="4" type="ORF">K7G82_25830</name>
</gene>
<dbReference type="PANTHER" id="PTHR11365:SF10">
    <property type="entry name" value="HYDANTOINASE_OXOPROLINASE"/>
    <property type="match status" value="1"/>
</dbReference>
<dbReference type="SUPFAM" id="SSF53067">
    <property type="entry name" value="Actin-like ATPase domain"/>
    <property type="match status" value="2"/>
</dbReference>
<reference evidence="4 5" key="1">
    <citation type="submission" date="2021-08" db="EMBL/GenBank/DDBJ databases">
        <authorList>
            <person name="Tuo L."/>
        </authorList>
    </citation>
    <scope>NUCLEOTIDE SEQUENCE [LARGE SCALE GENOMIC DNA]</scope>
    <source>
        <strain evidence="4 5">JCM 31229</strain>
    </source>
</reference>
<keyword evidence="5" id="KW-1185">Reference proteome</keyword>
<organism evidence="4 5">
    <name type="scientific">Sphingomonas colocasiae</name>
    <dbReference type="NCBI Taxonomy" id="1848973"/>
    <lineage>
        <taxon>Bacteria</taxon>
        <taxon>Pseudomonadati</taxon>
        <taxon>Pseudomonadota</taxon>
        <taxon>Alphaproteobacteria</taxon>
        <taxon>Sphingomonadales</taxon>
        <taxon>Sphingomonadaceae</taxon>
        <taxon>Sphingomonas</taxon>
    </lineage>
</organism>
<dbReference type="PANTHER" id="PTHR11365">
    <property type="entry name" value="5-OXOPROLINASE RELATED"/>
    <property type="match status" value="1"/>
</dbReference>
<evidence type="ECO:0000313" key="4">
    <source>
        <dbReference type="EMBL" id="MBY8825748.1"/>
    </source>
</evidence>
<evidence type="ECO:0000259" key="3">
    <source>
        <dbReference type="Pfam" id="PF05378"/>
    </source>
</evidence>
<dbReference type="InterPro" id="IPR045079">
    <property type="entry name" value="Oxoprolinase-like"/>
</dbReference>
<dbReference type="RefSeq" id="WP_222992851.1">
    <property type="nucleotide sequence ID" value="NZ_JAINVV010000013.1"/>
</dbReference>
<name>A0ABS7PWT7_9SPHN</name>
<dbReference type="Pfam" id="PF05378">
    <property type="entry name" value="Hydant_A_N"/>
    <property type="match status" value="1"/>
</dbReference>
<dbReference type="InterPro" id="IPR043129">
    <property type="entry name" value="ATPase_NBD"/>
</dbReference>
<proteinExistence type="predicted"/>
<dbReference type="Proteomes" id="UP000706039">
    <property type="component" value="Unassembled WGS sequence"/>
</dbReference>
<accession>A0ABS7PWT7</accession>
<feature type="domain" description="Hydantoinase/oxoprolinase N-terminal" evidence="3">
    <location>
        <begin position="2"/>
        <end position="170"/>
    </location>
</feature>
<feature type="region of interest" description="Disordered" evidence="1">
    <location>
        <begin position="519"/>
        <end position="542"/>
    </location>
</feature>
<dbReference type="EMBL" id="JAINVV010000013">
    <property type="protein sequence ID" value="MBY8825748.1"/>
    <property type="molecule type" value="Genomic_DNA"/>
</dbReference>